<sequence>MSDSDVVVDVSSLLHSPSTDHRTSPPTAPSSSSPPPSNTALAVSNAPVVAPHHGHSHGHSHHANCQHSHAQSPPEEQQPMTPLEEMFACAKRNDLAQFVQLVAQYGDELARERRDPQGHTIAHWAAQKANGEFLHYLHSIGAPMDSPSEDGKAQLHPIHWACAAGNLSALRAFVLKLGVDVNTCDAKKHRSPLLVAAQNGHPLLVLFCVRNGVDVALVDADGDTAVHWAAYKGATEIVAVFQYLQVSSDAPDKFGQTPLHLAAMRGELETVQFLVETLDADVNALDSKNRTPRDLAQLKRFREVVRYLKQREMRVAAWNIAAFTWWCDPGSRAPYHFTVLNAVITTLVYLFLVLPMMPDRRNVMVPHLAWTGVTWYFFYRTVTTKPGSAPDDSKKYGVAYEKVTEALIGGGDDDEDGDEDKIGESAAARAQRECMERPLCHTCHIQRPPRSKHCRVCKTCVPVFDHHCPFVDNCVGRDNYAAFLLFVTFLTVDLLGMEYVLYLLWRYHHAVRFYAVIGMIYLLLILLPVAQLAGFHIYLTARNRTTNELLNADRYRFQRGGEVRSYDRGIVRNVGERCLGLGDEPVDGDDSEAKVKLLDEQLSSVPV</sequence>
<comment type="subcellular location">
    <subcellularLocation>
        <location evidence="1">Membrane</location>
        <topology evidence="1">Multi-pass membrane protein</topology>
    </subcellularLocation>
</comment>
<keyword evidence="12" id="KW-1185">Reference proteome</keyword>
<dbReference type="GO" id="GO:0000139">
    <property type="term" value="C:Golgi membrane"/>
    <property type="evidence" value="ECO:0007669"/>
    <property type="project" value="TreeGrafter"/>
</dbReference>
<keyword evidence="4 8" id="KW-1133">Transmembrane helix</keyword>
<dbReference type="PROSITE" id="PS50216">
    <property type="entry name" value="DHHC"/>
    <property type="match status" value="1"/>
</dbReference>
<dbReference type="OrthoDB" id="163438at2759"/>
<evidence type="ECO:0000256" key="7">
    <source>
        <dbReference type="PROSITE-ProRule" id="PRU00023"/>
    </source>
</evidence>
<comment type="catalytic activity">
    <reaction evidence="8">
        <text>L-cysteinyl-[protein] + hexadecanoyl-CoA = S-hexadecanoyl-L-cysteinyl-[protein] + CoA</text>
        <dbReference type="Rhea" id="RHEA:36683"/>
        <dbReference type="Rhea" id="RHEA-COMP:10131"/>
        <dbReference type="Rhea" id="RHEA-COMP:11032"/>
        <dbReference type="ChEBI" id="CHEBI:29950"/>
        <dbReference type="ChEBI" id="CHEBI:57287"/>
        <dbReference type="ChEBI" id="CHEBI:57379"/>
        <dbReference type="ChEBI" id="CHEBI:74151"/>
        <dbReference type="EC" id="2.3.1.225"/>
    </reaction>
</comment>
<protein>
    <recommendedName>
        <fullName evidence="8">Palmitoyltransferase</fullName>
        <ecNumber evidence="8">2.3.1.225</ecNumber>
    </recommendedName>
</protein>
<evidence type="ECO:0000256" key="4">
    <source>
        <dbReference type="ARBA" id="ARBA00022989"/>
    </source>
</evidence>
<evidence type="ECO:0000256" key="3">
    <source>
        <dbReference type="ARBA" id="ARBA00022737"/>
    </source>
</evidence>
<feature type="compositionally biased region" description="Pro residues" evidence="9">
    <location>
        <begin position="26"/>
        <end position="37"/>
    </location>
</feature>
<keyword evidence="3" id="KW-0677">Repeat</keyword>
<feature type="transmembrane region" description="Helical" evidence="8">
    <location>
        <begin position="480"/>
        <end position="505"/>
    </location>
</feature>
<feature type="transmembrane region" description="Helical" evidence="8">
    <location>
        <begin position="335"/>
        <end position="354"/>
    </location>
</feature>
<evidence type="ECO:0000313" key="12">
    <source>
        <dbReference type="Proteomes" id="UP000694044"/>
    </source>
</evidence>
<keyword evidence="6 8" id="KW-0472">Membrane</keyword>
<dbReference type="Proteomes" id="UP000694044">
    <property type="component" value="Unassembled WGS sequence"/>
</dbReference>
<dbReference type="PROSITE" id="PS50297">
    <property type="entry name" value="ANK_REP_REGION"/>
    <property type="match status" value="1"/>
</dbReference>
<evidence type="ECO:0000256" key="8">
    <source>
        <dbReference type="RuleBase" id="RU079119"/>
    </source>
</evidence>
<feature type="repeat" description="ANK" evidence="7">
    <location>
        <begin position="254"/>
        <end position="287"/>
    </location>
</feature>
<feature type="compositionally biased region" description="Basic residues" evidence="9">
    <location>
        <begin position="52"/>
        <end position="64"/>
    </location>
</feature>
<dbReference type="PROSITE" id="PS50088">
    <property type="entry name" value="ANK_REPEAT"/>
    <property type="match status" value="1"/>
</dbReference>
<dbReference type="PANTHER" id="PTHR24161:SF17">
    <property type="entry name" value="PALMITOYLTRANSFERASE"/>
    <property type="match status" value="1"/>
</dbReference>
<reference evidence="11" key="1">
    <citation type="submission" date="2021-02" db="EMBL/GenBank/DDBJ databases">
        <authorList>
            <person name="Palmer J.M."/>
        </authorList>
    </citation>
    <scope>NUCLEOTIDE SEQUENCE</scope>
    <source>
        <strain evidence="11">SCRP734</strain>
    </source>
</reference>
<evidence type="ECO:0000256" key="9">
    <source>
        <dbReference type="SAM" id="MobiDB-lite"/>
    </source>
</evidence>
<dbReference type="InterPro" id="IPR002110">
    <property type="entry name" value="Ankyrin_rpt"/>
</dbReference>
<evidence type="ECO:0000313" key="11">
    <source>
        <dbReference type="EMBL" id="KAG7378629.1"/>
    </source>
</evidence>
<feature type="domain" description="Palmitoyltransferase DHHC" evidence="10">
    <location>
        <begin position="435"/>
        <end position="551"/>
    </location>
</feature>
<dbReference type="InterPro" id="IPR001594">
    <property type="entry name" value="Palmitoyltrfase_DHHC"/>
</dbReference>
<comment type="similarity">
    <text evidence="8">Belongs to the DHHC palmitoyltransferase family.</text>
</comment>
<keyword evidence="2 8" id="KW-0812">Transmembrane</keyword>
<dbReference type="Pfam" id="PF01529">
    <property type="entry name" value="DHHC"/>
    <property type="match status" value="1"/>
</dbReference>
<feature type="transmembrane region" description="Helical" evidence="8">
    <location>
        <begin position="511"/>
        <end position="539"/>
    </location>
</feature>
<evidence type="ECO:0000256" key="5">
    <source>
        <dbReference type="ARBA" id="ARBA00023043"/>
    </source>
</evidence>
<gene>
    <name evidence="11" type="ORF">PHYPSEUDO_009814</name>
</gene>
<evidence type="ECO:0000259" key="10">
    <source>
        <dbReference type="Pfam" id="PF01529"/>
    </source>
</evidence>
<accession>A0A8T1VEP6</accession>
<evidence type="ECO:0000256" key="1">
    <source>
        <dbReference type="ARBA" id="ARBA00004141"/>
    </source>
</evidence>
<feature type="compositionally biased region" description="Low complexity" evidence="9">
    <location>
        <begin position="1"/>
        <end position="12"/>
    </location>
</feature>
<proteinExistence type="inferred from homology"/>
<keyword evidence="8" id="KW-0808">Transferase</keyword>
<dbReference type="Pfam" id="PF12796">
    <property type="entry name" value="Ank_2"/>
    <property type="match status" value="2"/>
</dbReference>
<evidence type="ECO:0000256" key="2">
    <source>
        <dbReference type="ARBA" id="ARBA00022692"/>
    </source>
</evidence>
<dbReference type="AlphaFoldDB" id="A0A8T1VEP6"/>
<dbReference type="GO" id="GO:0019706">
    <property type="term" value="F:protein-cysteine S-palmitoyltransferase activity"/>
    <property type="evidence" value="ECO:0007669"/>
    <property type="project" value="UniProtKB-EC"/>
</dbReference>
<evidence type="ECO:0000256" key="6">
    <source>
        <dbReference type="ARBA" id="ARBA00023136"/>
    </source>
</evidence>
<comment type="domain">
    <text evidence="8">The DHHC domain is required for palmitoyltransferase activity.</text>
</comment>
<dbReference type="EC" id="2.3.1.225" evidence="8"/>
<comment type="caution">
    <text evidence="11">The sequence shown here is derived from an EMBL/GenBank/DDBJ whole genome shotgun (WGS) entry which is preliminary data.</text>
</comment>
<organism evidence="11 12">
    <name type="scientific">Phytophthora pseudosyringae</name>
    <dbReference type="NCBI Taxonomy" id="221518"/>
    <lineage>
        <taxon>Eukaryota</taxon>
        <taxon>Sar</taxon>
        <taxon>Stramenopiles</taxon>
        <taxon>Oomycota</taxon>
        <taxon>Peronosporomycetes</taxon>
        <taxon>Peronosporales</taxon>
        <taxon>Peronosporaceae</taxon>
        <taxon>Phytophthora</taxon>
    </lineage>
</organism>
<feature type="region of interest" description="Disordered" evidence="9">
    <location>
        <begin position="1"/>
        <end position="80"/>
    </location>
</feature>
<keyword evidence="5 7" id="KW-0040">ANK repeat</keyword>
<name>A0A8T1VEP6_9STRA</name>
<keyword evidence="8" id="KW-0012">Acyltransferase</keyword>
<dbReference type="SMART" id="SM00248">
    <property type="entry name" value="ANK"/>
    <property type="match status" value="5"/>
</dbReference>
<dbReference type="EMBL" id="JAGDFM010000408">
    <property type="protein sequence ID" value="KAG7378629.1"/>
    <property type="molecule type" value="Genomic_DNA"/>
</dbReference>
<dbReference type="PANTHER" id="PTHR24161">
    <property type="entry name" value="ANK_REP_REGION DOMAIN-CONTAINING PROTEIN-RELATED"/>
    <property type="match status" value="1"/>
</dbReference>